<dbReference type="GO" id="GO:0016705">
    <property type="term" value="F:oxidoreductase activity, acting on paired donors, with incorporation or reduction of molecular oxygen"/>
    <property type="evidence" value="ECO:0007669"/>
    <property type="project" value="InterPro"/>
</dbReference>
<evidence type="ECO:0000256" key="5">
    <source>
        <dbReference type="ARBA" id="ARBA00022723"/>
    </source>
</evidence>
<dbReference type="GO" id="GO:0005506">
    <property type="term" value="F:iron ion binding"/>
    <property type="evidence" value="ECO:0007669"/>
    <property type="project" value="InterPro"/>
</dbReference>
<evidence type="ECO:0000256" key="10">
    <source>
        <dbReference type="ARBA" id="ARBA00023136"/>
    </source>
</evidence>
<gene>
    <name evidence="11" type="ORF">PHJA_000791600</name>
</gene>
<evidence type="ECO:0000256" key="7">
    <source>
        <dbReference type="ARBA" id="ARBA00023002"/>
    </source>
</evidence>
<dbReference type="AlphaFoldDB" id="A0A830BNC9"/>
<dbReference type="PANTHER" id="PTHR47950:SF4">
    <property type="entry name" value="GERANIOL 8-HYDROXYLASE-LIKE"/>
    <property type="match status" value="1"/>
</dbReference>
<evidence type="ECO:0000256" key="2">
    <source>
        <dbReference type="ARBA" id="ARBA00010617"/>
    </source>
</evidence>
<evidence type="ECO:0000256" key="4">
    <source>
        <dbReference type="ARBA" id="ARBA00022692"/>
    </source>
</evidence>
<protein>
    <submittedName>
        <fullName evidence="11">Geraniol 8-hydroxylase</fullName>
    </submittedName>
</protein>
<evidence type="ECO:0000256" key="6">
    <source>
        <dbReference type="ARBA" id="ARBA00022989"/>
    </source>
</evidence>
<keyword evidence="10" id="KW-0472">Membrane</keyword>
<evidence type="ECO:0000313" key="12">
    <source>
        <dbReference type="Proteomes" id="UP000653305"/>
    </source>
</evidence>
<evidence type="ECO:0000256" key="9">
    <source>
        <dbReference type="ARBA" id="ARBA00023033"/>
    </source>
</evidence>
<feature type="non-terminal residue" evidence="11">
    <location>
        <position position="328"/>
    </location>
</feature>
<comment type="subcellular location">
    <subcellularLocation>
        <location evidence="1">Membrane</location>
        <topology evidence="1">Single-pass membrane protein</topology>
    </subcellularLocation>
</comment>
<evidence type="ECO:0000313" key="11">
    <source>
        <dbReference type="EMBL" id="GFP86478.1"/>
    </source>
</evidence>
<organism evidence="11 12">
    <name type="scientific">Phtheirospermum japonicum</name>
    <dbReference type="NCBI Taxonomy" id="374723"/>
    <lineage>
        <taxon>Eukaryota</taxon>
        <taxon>Viridiplantae</taxon>
        <taxon>Streptophyta</taxon>
        <taxon>Embryophyta</taxon>
        <taxon>Tracheophyta</taxon>
        <taxon>Spermatophyta</taxon>
        <taxon>Magnoliopsida</taxon>
        <taxon>eudicotyledons</taxon>
        <taxon>Gunneridae</taxon>
        <taxon>Pentapetalae</taxon>
        <taxon>asterids</taxon>
        <taxon>lamiids</taxon>
        <taxon>Lamiales</taxon>
        <taxon>Orobanchaceae</taxon>
        <taxon>Orobanchaceae incertae sedis</taxon>
        <taxon>Phtheirospermum</taxon>
    </lineage>
</organism>
<keyword evidence="12" id="KW-1185">Reference proteome</keyword>
<dbReference type="PANTHER" id="PTHR47950">
    <property type="entry name" value="CYTOCHROME P450, FAMILY 76, SUBFAMILY C, POLYPEPTIDE 5-RELATED"/>
    <property type="match status" value="1"/>
</dbReference>
<dbReference type="EMBL" id="BMAC01000125">
    <property type="protein sequence ID" value="GFP86478.1"/>
    <property type="molecule type" value="Genomic_DNA"/>
</dbReference>
<keyword evidence="9" id="KW-0503">Monooxygenase</keyword>
<dbReference type="GO" id="GO:0004497">
    <property type="term" value="F:monooxygenase activity"/>
    <property type="evidence" value="ECO:0007669"/>
    <property type="project" value="UniProtKB-KW"/>
</dbReference>
<evidence type="ECO:0000256" key="1">
    <source>
        <dbReference type="ARBA" id="ARBA00004167"/>
    </source>
</evidence>
<reference evidence="11" key="1">
    <citation type="submission" date="2020-07" db="EMBL/GenBank/DDBJ databases">
        <title>Ethylene signaling mediates host invasion by parasitic plants.</title>
        <authorList>
            <person name="Yoshida S."/>
        </authorList>
    </citation>
    <scope>NUCLEOTIDE SEQUENCE</scope>
    <source>
        <strain evidence="11">Okayama</strain>
    </source>
</reference>
<dbReference type="InterPro" id="IPR036396">
    <property type="entry name" value="Cyt_P450_sf"/>
</dbReference>
<dbReference type="GO" id="GO:0016020">
    <property type="term" value="C:membrane"/>
    <property type="evidence" value="ECO:0007669"/>
    <property type="project" value="UniProtKB-SubCell"/>
</dbReference>
<accession>A0A830BNC9</accession>
<dbReference type="Pfam" id="PF00067">
    <property type="entry name" value="p450"/>
    <property type="match status" value="1"/>
</dbReference>
<dbReference type="GO" id="GO:0020037">
    <property type="term" value="F:heme binding"/>
    <property type="evidence" value="ECO:0007669"/>
    <property type="project" value="InterPro"/>
</dbReference>
<dbReference type="SUPFAM" id="SSF48264">
    <property type="entry name" value="Cytochrome P450"/>
    <property type="match status" value="1"/>
</dbReference>
<dbReference type="Gene3D" id="1.10.630.10">
    <property type="entry name" value="Cytochrome P450"/>
    <property type="match status" value="1"/>
</dbReference>
<proteinExistence type="inferred from homology"/>
<keyword evidence="6" id="KW-1133">Transmembrane helix</keyword>
<sequence>RTTPDAVTAENGYELALPWLPACLQWKKLKKICNTHIFSPQKLDSLRDLRHQAMKNMVQRVIAAQEVGEVIPIGGLVFATVVQLLSNSLFSSDMLNPASDAMKELQVLHTCSCSTQSCNTFKHYFPFLRPFDLQGIKRTIKLSYDRLHELIDDMMDRRMKQRSSGSERYGDILDVLLDYTEDDGPQGLTHLDVKLLITEVFIGGMDTSIVIVEWVMTELLHYPTILSKLKQELSDKIIPGETVQEQDIPRLTYLTAVIKETMRLHPATPLLLPRRAEQEVENSGIHHSKTHSDLGEFLVGFKGRCILGSTHMFRPRAVPKLRYCFQGQ</sequence>
<comment type="caution">
    <text evidence="11">The sequence shown here is derived from an EMBL/GenBank/DDBJ whole genome shotgun (WGS) entry which is preliminary data.</text>
</comment>
<keyword evidence="8" id="KW-0408">Iron</keyword>
<comment type="similarity">
    <text evidence="2">Belongs to the cytochrome P450 family.</text>
</comment>
<keyword evidence="4" id="KW-0812">Transmembrane</keyword>
<evidence type="ECO:0000256" key="3">
    <source>
        <dbReference type="ARBA" id="ARBA00022617"/>
    </source>
</evidence>
<dbReference type="InterPro" id="IPR002401">
    <property type="entry name" value="Cyt_P450_E_grp-I"/>
</dbReference>
<evidence type="ECO:0000256" key="8">
    <source>
        <dbReference type="ARBA" id="ARBA00023004"/>
    </source>
</evidence>
<keyword evidence="5" id="KW-0479">Metal-binding</keyword>
<keyword evidence="7" id="KW-0560">Oxidoreductase</keyword>
<dbReference type="PRINTS" id="PR00463">
    <property type="entry name" value="EP450I"/>
</dbReference>
<keyword evidence="3" id="KW-0349">Heme</keyword>
<dbReference type="Proteomes" id="UP000653305">
    <property type="component" value="Unassembled WGS sequence"/>
</dbReference>
<name>A0A830BNC9_9LAMI</name>
<dbReference type="OrthoDB" id="2789670at2759"/>
<dbReference type="InterPro" id="IPR001128">
    <property type="entry name" value="Cyt_P450"/>
</dbReference>